<evidence type="ECO:0000256" key="2">
    <source>
        <dbReference type="PROSITE-ProRule" id="PRU00497"/>
    </source>
</evidence>
<evidence type="ECO:0000256" key="3">
    <source>
        <dbReference type="SAM" id="SignalP"/>
    </source>
</evidence>
<dbReference type="EMBL" id="KQ434902">
    <property type="protein sequence ID" value="KZC11171.1"/>
    <property type="molecule type" value="Genomic_DNA"/>
</dbReference>
<dbReference type="PROSITE" id="PS00233">
    <property type="entry name" value="CHIT_BIND_RR_1"/>
    <property type="match status" value="1"/>
</dbReference>
<evidence type="ECO:0000256" key="1">
    <source>
        <dbReference type="ARBA" id="ARBA00022460"/>
    </source>
</evidence>
<dbReference type="InterPro" id="IPR050468">
    <property type="entry name" value="Cuticle_Struct_Prot"/>
</dbReference>
<dbReference type="GO" id="GO:0062129">
    <property type="term" value="C:chitin-based extracellular matrix"/>
    <property type="evidence" value="ECO:0007669"/>
    <property type="project" value="TreeGrafter"/>
</dbReference>
<dbReference type="GO" id="GO:0008010">
    <property type="term" value="F:structural constituent of chitin-based larval cuticle"/>
    <property type="evidence" value="ECO:0007669"/>
    <property type="project" value="TreeGrafter"/>
</dbReference>
<protein>
    <submittedName>
        <fullName evidence="4">Cuticle protein 6</fullName>
    </submittedName>
</protein>
<dbReference type="InterPro" id="IPR031311">
    <property type="entry name" value="CHIT_BIND_RR_consensus"/>
</dbReference>
<evidence type="ECO:0000313" key="4">
    <source>
        <dbReference type="EMBL" id="KZC11171.1"/>
    </source>
</evidence>
<feature type="signal peptide" evidence="3">
    <location>
        <begin position="1"/>
        <end position="17"/>
    </location>
</feature>
<gene>
    <name evidence="4" type="ORF">WN55_02532</name>
</gene>
<accession>A0A154PH34</accession>
<dbReference type="AlphaFoldDB" id="A0A154PH34"/>
<feature type="chain" id="PRO_5007599565" evidence="3">
    <location>
        <begin position="18"/>
        <end position="376"/>
    </location>
</feature>
<keyword evidence="3" id="KW-0732">Signal</keyword>
<evidence type="ECO:0000313" key="5">
    <source>
        <dbReference type="Proteomes" id="UP000076502"/>
    </source>
</evidence>
<feature type="non-terminal residue" evidence="4">
    <location>
        <position position="1"/>
    </location>
</feature>
<dbReference type="STRING" id="178035.A0A154PH34"/>
<keyword evidence="5" id="KW-1185">Reference proteome</keyword>
<feature type="non-terminal residue" evidence="4">
    <location>
        <position position="376"/>
    </location>
</feature>
<organism evidence="4 5">
    <name type="scientific">Dufourea novaeangliae</name>
    <name type="common">Sweat bee</name>
    <dbReference type="NCBI Taxonomy" id="178035"/>
    <lineage>
        <taxon>Eukaryota</taxon>
        <taxon>Metazoa</taxon>
        <taxon>Ecdysozoa</taxon>
        <taxon>Arthropoda</taxon>
        <taxon>Hexapoda</taxon>
        <taxon>Insecta</taxon>
        <taxon>Pterygota</taxon>
        <taxon>Neoptera</taxon>
        <taxon>Endopterygota</taxon>
        <taxon>Hymenoptera</taxon>
        <taxon>Apocrita</taxon>
        <taxon>Aculeata</taxon>
        <taxon>Apoidea</taxon>
        <taxon>Anthophila</taxon>
        <taxon>Halictidae</taxon>
        <taxon>Rophitinae</taxon>
        <taxon>Dufourea</taxon>
    </lineage>
</organism>
<dbReference type="OrthoDB" id="6515429at2759"/>
<dbReference type="PROSITE" id="PS51155">
    <property type="entry name" value="CHIT_BIND_RR_2"/>
    <property type="match status" value="1"/>
</dbReference>
<name>A0A154PH34_DUFNO</name>
<dbReference type="Proteomes" id="UP000076502">
    <property type="component" value="Unassembled WGS sequence"/>
</dbReference>
<dbReference type="InterPro" id="IPR000618">
    <property type="entry name" value="Insect_cuticle"/>
</dbReference>
<reference evidence="4 5" key="1">
    <citation type="submission" date="2015-07" db="EMBL/GenBank/DDBJ databases">
        <title>The genome of Dufourea novaeangliae.</title>
        <authorList>
            <person name="Pan H."/>
            <person name="Kapheim K."/>
        </authorList>
    </citation>
    <scope>NUCLEOTIDE SEQUENCE [LARGE SCALE GENOMIC DNA]</scope>
    <source>
        <strain evidence="4">0120121106</strain>
        <tissue evidence="4">Whole body</tissue>
    </source>
</reference>
<dbReference type="Pfam" id="PF00379">
    <property type="entry name" value="Chitin_bind_4"/>
    <property type="match status" value="1"/>
</dbReference>
<keyword evidence="1 2" id="KW-0193">Cuticle</keyword>
<dbReference type="PANTHER" id="PTHR10380">
    <property type="entry name" value="CUTICLE PROTEIN"/>
    <property type="match status" value="1"/>
</dbReference>
<dbReference type="PANTHER" id="PTHR10380:SF196">
    <property type="entry name" value="CUTICULAR PROTEIN 72EA"/>
    <property type="match status" value="1"/>
</dbReference>
<proteinExistence type="predicted"/>
<sequence length="376" mass="40445">SQIPLFVALSLVSGAQLRLLPYAYLASPFPVYNQYQNTRTGEHAYSYAGGPSAKEEIKDADGVTRGSYSYIDANGILQSVFYVADENGFRVAATDLPTETNLDTTHVLLARSVKPEEQEKSSRRKRSLDVQDVKQSEIKVEGANVRTLLTPEATLIQELPLSTSHQSQVQIHRGEVATKDKPIDVLPLSSIIQAPTLLQSIPLLTPLPSYHENRIELHKQLGIEGAELKDAVKIDNEPLTLVQPSVAVPVASVLSKEAIVPATASVTTSISSHGISQVHPSSQVIQQPLAIPSLIAKQAVPVIQKETPVIAKEAVPVVPIVKEAIPKLATATVTTSISSHGVSQIHGDSKVKVEPTLLLRGSTVAQLHPVVNLPVY</sequence>